<sequence>MKHLKYYFQKRKYSINKDQSVTTMGIDESFNEVFRRFEENRPFYYVRFGDGEFLTLLGKNHRNYKYNNNLAKELEASFLVEDIDYLISLPISYPYDGYWVRGIYGRFNWENKMIDLIGENSYKLKPVYHNPCIIHIMMIFKPKKLKELLDNYVRPKKKMFVGGASKEDAEKLYGNIDYYIQTPFKHAYERIGEWWPLVEENMHNVDLIIPSIGSSSNVVQVRLWNAGIRCFVFDFGSVIDAVSLKQTRTWIRLQGHKVLNILSKGTIKISLKQKIIFTLKDVKFFFKRQIQ</sequence>
<protein>
    <recommendedName>
        <fullName evidence="1">Glycosyltransferase GT-D fold domain-containing protein</fullName>
    </recommendedName>
</protein>
<name>A0ABX0UD70_9FLAO</name>
<dbReference type="RefSeq" id="WP_167188523.1">
    <property type="nucleotide sequence ID" value="NZ_JAASQL010000003.1"/>
</dbReference>
<comment type="caution">
    <text evidence="2">The sequence shown here is derived from an EMBL/GenBank/DDBJ whole genome shotgun (WGS) entry which is preliminary data.</text>
</comment>
<evidence type="ECO:0000313" key="2">
    <source>
        <dbReference type="EMBL" id="NIJ45775.1"/>
    </source>
</evidence>
<dbReference type="InterPro" id="IPR014869">
    <property type="entry name" value="GT-D"/>
</dbReference>
<proteinExistence type="predicted"/>
<gene>
    <name evidence="2" type="ORF">FHR24_002246</name>
</gene>
<dbReference type="Pfam" id="PF08759">
    <property type="entry name" value="GT-D"/>
    <property type="match status" value="1"/>
</dbReference>
<organism evidence="2 3">
    <name type="scientific">Wenyingzhuangia heitensis</name>
    <dbReference type="NCBI Taxonomy" id="1487859"/>
    <lineage>
        <taxon>Bacteria</taxon>
        <taxon>Pseudomonadati</taxon>
        <taxon>Bacteroidota</taxon>
        <taxon>Flavobacteriia</taxon>
        <taxon>Flavobacteriales</taxon>
        <taxon>Flavobacteriaceae</taxon>
        <taxon>Wenyingzhuangia</taxon>
    </lineage>
</organism>
<evidence type="ECO:0000259" key="1">
    <source>
        <dbReference type="Pfam" id="PF08759"/>
    </source>
</evidence>
<evidence type="ECO:0000313" key="3">
    <source>
        <dbReference type="Proteomes" id="UP000745859"/>
    </source>
</evidence>
<feature type="domain" description="Glycosyltransferase GT-D fold" evidence="1">
    <location>
        <begin position="46"/>
        <end position="238"/>
    </location>
</feature>
<keyword evidence="3" id="KW-1185">Reference proteome</keyword>
<accession>A0ABX0UD70</accession>
<dbReference type="EMBL" id="JAASQL010000003">
    <property type="protein sequence ID" value="NIJ45775.1"/>
    <property type="molecule type" value="Genomic_DNA"/>
</dbReference>
<dbReference type="Proteomes" id="UP000745859">
    <property type="component" value="Unassembled WGS sequence"/>
</dbReference>
<reference evidence="2 3" key="1">
    <citation type="submission" date="2020-03" db="EMBL/GenBank/DDBJ databases">
        <title>Genomic Encyclopedia of Type Strains, Phase IV (KMG-IV): sequencing the most valuable type-strain genomes for metagenomic binning, comparative biology and taxonomic classification.</title>
        <authorList>
            <person name="Goeker M."/>
        </authorList>
    </citation>
    <scope>NUCLEOTIDE SEQUENCE [LARGE SCALE GENOMIC DNA]</scope>
    <source>
        <strain evidence="2 3">DSM 101599</strain>
    </source>
</reference>